<dbReference type="Gene3D" id="3.30.70.360">
    <property type="match status" value="1"/>
</dbReference>
<dbReference type="InterPro" id="IPR011650">
    <property type="entry name" value="Peptidase_M20_dimer"/>
</dbReference>
<dbReference type="NCBIfam" id="NF009920">
    <property type="entry name" value="PRK13381.1"/>
    <property type="match status" value="1"/>
</dbReference>
<dbReference type="GO" id="GO:0006518">
    <property type="term" value="P:peptide metabolic process"/>
    <property type="evidence" value="ECO:0007669"/>
    <property type="project" value="InterPro"/>
</dbReference>
<accession>A0A7X9UCY2</accession>
<comment type="catalytic activity">
    <reaction evidence="1">
        <text>Release of the N-terminal residue from a tripeptide.</text>
        <dbReference type="EC" id="3.4.11.4"/>
    </reaction>
</comment>
<dbReference type="InterPro" id="IPR036264">
    <property type="entry name" value="Bact_exopeptidase_dim_dom"/>
</dbReference>
<feature type="binding site" evidence="11">
    <location>
        <position position="184"/>
    </location>
    <ligand>
        <name>Zn(2+)</name>
        <dbReference type="ChEBI" id="CHEBI:29105"/>
        <label>2</label>
    </ligand>
</feature>
<dbReference type="PANTHER" id="PTHR42994">
    <property type="entry name" value="PEPTIDASE T"/>
    <property type="match status" value="1"/>
</dbReference>
<keyword evidence="6 13" id="KW-0378">Hydrolase</keyword>
<comment type="cofactor">
    <cofactor evidence="11">
        <name>Zn(2+)</name>
        <dbReference type="ChEBI" id="CHEBI:29105"/>
    </cofactor>
    <text evidence="11">Binds 2 Zn(2+) ions per subunit.</text>
</comment>
<evidence type="ECO:0000259" key="12">
    <source>
        <dbReference type="Pfam" id="PF07687"/>
    </source>
</evidence>
<keyword evidence="7 11" id="KW-0862">Zinc</keyword>
<dbReference type="PANTHER" id="PTHR42994:SF1">
    <property type="entry name" value="PEPTIDASE T"/>
    <property type="match status" value="1"/>
</dbReference>
<dbReference type="Gene3D" id="3.40.630.10">
    <property type="entry name" value="Zn peptidases"/>
    <property type="match status" value="1"/>
</dbReference>
<dbReference type="GO" id="GO:0006508">
    <property type="term" value="P:proteolysis"/>
    <property type="evidence" value="ECO:0007669"/>
    <property type="project" value="UniProtKB-UniRule"/>
</dbReference>
<dbReference type="NCBIfam" id="TIGR01882">
    <property type="entry name" value="peptidase-T"/>
    <property type="match status" value="1"/>
</dbReference>
<keyword evidence="4" id="KW-0645">Protease</keyword>
<evidence type="ECO:0000256" key="9">
    <source>
        <dbReference type="NCBIfam" id="TIGR01882"/>
    </source>
</evidence>
<feature type="binding site" evidence="11">
    <location>
        <position position="85"/>
    </location>
    <ligand>
        <name>Zn(2+)</name>
        <dbReference type="ChEBI" id="CHEBI:29105"/>
        <label>1</label>
    </ligand>
</feature>
<dbReference type="PROSITE" id="PS00758">
    <property type="entry name" value="ARGE_DAPE_CPG2_1"/>
    <property type="match status" value="1"/>
</dbReference>
<dbReference type="GO" id="GO:0045148">
    <property type="term" value="F:tripeptide aminopeptidase activity"/>
    <property type="evidence" value="ECO:0007669"/>
    <property type="project" value="UniProtKB-UniRule"/>
</dbReference>
<evidence type="ECO:0000256" key="2">
    <source>
        <dbReference type="ARBA" id="ARBA00009692"/>
    </source>
</evidence>
<dbReference type="NCBIfam" id="NF003976">
    <property type="entry name" value="PRK05469.1"/>
    <property type="match status" value="1"/>
</dbReference>
<evidence type="ECO:0000256" key="11">
    <source>
        <dbReference type="PIRSR" id="PIRSR037215-2"/>
    </source>
</evidence>
<feature type="binding site" evidence="11">
    <location>
        <position position="206"/>
    </location>
    <ligand>
        <name>Zn(2+)</name>
        <dbReference type="ChEBI" id="CHEBI:29105"/>
        <label>1</label>
    </ligand>
</feature>
<dbReference type="SUPFAM" id="SSF53187">
    <property type="entry name" value="Zn-dependent exopeptidases"/>
    <property type="match status" value="1"/>
</dbReference>
<dbReference type="EC" id="3.4.11.4" evidence="9"/>
<evidence type="ECO:0000256" key="4">
    <source>
        <dbReference type="ARBA" id="ARBA00022670"/>
    </source>
</evidence>
<dbReference type="Pfam" id="PF01546">
    <property type="entry name" value="Peptidase_M20"/>
    <property type="match status" value="1"/>
</dbReference>
<feature type="active site" description="Proton acceptor" evidence="10">
    <location>
        <position position="183"/>
    </location>
</feature>
<dbReference type="Pfam" id="PF07687">
    <property type="entry name" value="M20_dimer"/>
    <property type="match status" value="1"/>
</dbReference>
<evidence type="ECO:0000313" key="13">
    <source>
        <dbReference type="EMBL" id="NMF56098.1"/>
    </source>
</evidence>
<evidence type="ECO:0000256" key="6">
    <source>
        <dbReference type="ARBA" id="ARBA00022801"/>
    </source>
</evidence>
<evidence type="ECO:0000256" key="5">
    <source>
        <dbReference type="ARBA" id="ARBA00022723"/>
    </source>
</evidence>
<dbReference type="SUPFAM" id="SSF55031">
    <property type="entry name" value="Bacterial exopeptidase dimerisation domain"/>
    <property type="match status" value="1"/>
</dbReference>
<evidence type="ECO:0000313" key="14">
    <source>
        <dbReference type="Proteomes" id="UP000546970"/>
    </source>
</evidence>
<comment type="similarity">
    <text evidence="2">Belongs to the peptidase M20B family.</text>
</comment>
<dbReference type="InterPro" id="IPR001261">
    <property type="entry name" value="ArgE/DapE_CS"/>
</dbReference>
<name>A0A7X9UCY2_9ACTN</name>
<evidence type="ECO:0000256" key="10">
    <source>
        <dbReference type="PIRSR" id="PIRSR037215-1"/>
    </source>
</evidence>
<keyword evidence="8" id="KW-0482">Metalloprotease</keyword>
<dbReference type="InterPro" id="IPR002933">
    <property type="entry name" value="Peptidase_M20"/>
</dbReference>
<keyword evidence="3 13" id="KW-0031">Aminopeptidase</keyword>
<dbReference type="GO" id="GO:0008270">
    <property type="term" value="F:zinc ion binding"/>
    <property type="evidence" value="ECO:0007669"/>
    <property type="project" value="InterPro"/>
</dbReference>
<feature type="binding site" evidence="11">
    <location>
        <position position="149"/>
    </location>
    <ligand>
        <name>Zn(2+)</name>
        <dbReference type="ChEBI" id="CHEBI:29105"/>
        <label>1</label>
    </ligand>
</feature>
<dbReference type="Proteomes" id="UP000546970">
    <property type="component" value="Unassembled WGS sequence"/>
</dbReference>
<organism evidence="13 14">
    <name type="scientific">Collinsella acetigenes</name>
    <dbReference type="NCBI Taxonomy" id="2713419"/>
    <lineage>
        <taxon>Bacteria</taxon>
        <taxon>Bacillati</taxon>
        <taxon>Actinomycetota</taxon>
        <taxon>Coriobacteriia</taxon>
        <taxon>Coriobacteriales</taxon>
        <taxon>Coriobacteriaceae</taxon>
        <taxon>Collinsella</taxon>
    </lineage>
</organism>
<sequence length="415" mass="45103">MSDTPMSDVVQRFFRYVQVDTQSADEHCDQVPSTACQFDLANLLADELRALGAEDAYVTESCYVVAHIPASKGAEDKPALGLLAHIDTTEAAPGFGVKPHIVHYEGGNLVAGVVDGNEVAIGPDMLSDLDGLVGEDIICSDGSTLLGGDDKAGVAEIMALVARIHEDPSIKHPRLGICFCPDEEIGHGASLLDIPAFGCTYGYTVDGGAVGELEWECFNAAEATVRFEGYSIHPGSAKNRMVNANDLFVQFQSLLPAHMRPEHTDGYDGFIHCESVSATVTHATARYIIRDHDAELFQQKIDLMQRAADFMNNELDRPRVTVEIKQQYRNMAEIVKDYPQLVQIVCDSYEALGIKPLVLPIRGGTDGAQLSFRGLPCPNLGTGGYCGHSVNEFVVVSQMERVVDVLQELARRFAE</sequence>
<keyword evidence="5 11" id="KW-0479">Metal-binding</keyword>
<protein>
    <recommendedName>
        <fullName evidence="9">Peptidase T</fullName>
        <ecNumber evidence="9">3.4.11.4</ecNumber>
    </recommendedName>
</protein>
<feature type="binding site" evidence="11">
    <location>
        <position position="149"/>
    </location>
    <ligand>
        <name>Zn(2+)</name>
        <dbReference type="ChEBI" id="CHEBI:29105"/>
        <label>2</label>
    </ligand>
</feature>
<dbReference type="InterPro" id="IPR010161">
    <property type="entry name" value="Peptidase_M20B"/>
</dbReference>
<dbReference type="GO" id="GO:0008237">
    <property type="term" value="F:metallopeptidase activity"/>
    <property type="evidence" value="ECO:0007669"/>
    <property type="project" value="UniProtKB-KW"/>
</dbReference>
<keyword evidence="14" id="KW-1185">Reference proteome</keyword>
<evidence type="ECO:0000256" key="7">
    <source>
        <dbReference type="ARBA" id="ARBA00022833"/>
    </source>
</evidence>
<feature type="active site" evidence="10">
    <location>
        <position position="87"/>
    </location>
</feature>
<dbReference type="PIRSF" id="PIRSF037215">
    <property type="entry name" value="Peptidase_M20B"/>
    <property type="match status" value="1"/>
</dbReference>
<dbReference type="EMBL" id="JABBCP010000006">
    <property type="protein sequence ID" value="NMF56098.1"/>
    <property type="molecule type" value="Genomic_DNA"/>
</dbReference>
<evidence type="ECO:0000256" key="8">
    <source>
        <dbReference type="ARBA" id="ARBA00023049"/>
    </source>
</evidence>
<evidence type="ECO:0000256" key="3">
    <source>
        <dbReference type="ARBA" id="ARBA00022438"/>
    </source>
</evidence>
<evidence type="ECO:0000256" key="1">
    <source>
        <dbReference type="ARBA" id="ARBA00000870"/>
    </source>
</evidence>
<proteinExistence type="inferred from homology"/>
<reference evidence="13 14" key="1">
    <citation type="submission" date="2020-04" db="EMBL/GenBank/DDBJ databases">
        <title>Collinsella sp. KGMB02528 nov., an anaerobic actinobacterium isolated from human feces.</title>
        <authorList>
            <person name="Han K.-I."/>
            <person name="Eom M.K."/>
            <person name="Kim J.-S."/>
            <person name="Lee K.C."/>
            <person name="Suh M.K."/>
            <person name="Park S.-H."/>
            <person name="Lee J.H."/>
            <person name="Kang S.W."/>
            <person name="Park J.-E."/>
            <person name="Oh B.S."/>
            <person name="Yu S.Y."/>
            <person name="Choi S.-H."/>
            <person name="Lee D.H."/>
            <person name="Yoon H."/>
            <person name="Kim B.-Y."/>
            <person name="Lee J.H."/>
            <person name="Lee J.-S."/>
        </authorList>
    </citation>
    <scope>NUCLEOTIDE SEQUENCE [LARGE SCALE GENOMIC DNA]</scope>
    <source>
        <strain evidence="13 14">KGMB02528</strain>
    </source>
</reference>
<comment type="caution">
    <text evidence="13">The sequence shown here is derived from an EMBL/GenBank/DDBJ whole genome shotgun (WGS) entry which is preliminary data.</text>
</comment>
<dbReference type="CDD" id="cd03892">
    <property type="entry name" value="M20_peptT"/>
    <property type="match status" value="1"/>
</dbReference>
<feature type="domain" description="Peptidase M20 dimerisation" evidence="12">
    <location>
        <begin position="218"/>
        <end position="309"/>
    </location>
</feature>
<gene>
    <name evidence="13" type="primary">pepT</name>
    <name evidence="13" type="ORF">HF320_07130</name>
</gene>
<dbReference type="RefSeq" id="WP_169277716.1">
    <property type="nucleotide sequence ID" value="NZ_JABBCP010000006.1"/>
</dbReference>
<dbReference type="AlphaFoldDB" id="A0A7X9UCY2"/>
<feature type="binding site" evidence="11">
    <location>
        <position position="388"/>
    </location>
    <ligand>
        <name>Zn(2+)</name>
        <dbReference type="ChEBI" id="CHEBI:29105"/>
        <label>2</label>
    </ligand>
</feature>